<name>A0A0N8GNA5_9CHLR</name>
<evidence type="ECO:0000256" key="3">
    <source>
        <dbReference type="ARBA" id="ARBA00022475"/>
    </source>
</evidence>
<feature type="transmembrane region" description="Helical" evidence="8">
    <location>
        <begin position="280"/>
        <end position="300"/>
    </location>
</feature>
<evidence type="ECO:0000256" key="4">
    <source>
        <dbReference type="ARBA" id="ARBA00022519"/>
    </source>
</evidence>
<feature type="transmembrane region" description="Helical" evidence="8">
    <location>
        <begin position="175"/>
        <end position="195"/>
    </location>
</feature>
<reference evidence="9 10" key="1">
    <citation type="submission" date="2015-07" db="EMBL/GenBank/DDBJ databases">
        <title>Draft genome of Bellilinea caldifistulae DSM 17877.</title>
        <authorList>
            <person name="Hemp J."/>
            <person name="Ward L.M."/>
            <person name="Pace L.A."/>
            <person name="Fischer W.W."/>
        </authorList>
    </citation>
    <scope>NUCLEOTIDE SEQUENCE [LARGE SCALE GENOMIC DNA]</scope>
    <source>
        <strain evidence="9 10">GOMI-1</strain>
    </source>
</reference>
<comment type="caution">
    <text evidence="9">The sequence shown here is derived from an EMBL/GenBank/DDBJ whole genome shotgun (WGS) entry which is preliminary data.</text>
</comment>
<evidence type="ECO:0000313" key="9">
    <source>
        <dbReference type="EMBL" id="KPL77554.1"/>
    </source>
</evidence>
<keyword evidence="10" id="KW-1185">Reference proteome</keyword>
<keyword evidence="4" id="KW-0997">Cell inner membrane</keyword>
<accession>A0A0N8GNA5</accession>
<keyword evidence="6 8" id="KW-1133">Transmembrane helix</keyword>
<sequence>MFGRFRVKKLIRSNEFVIFLILLFLSLTIGAINPAFFTISTLFDTLRSSIVFLILAYGLLPIVIAGGIDISFVAIAATTSYATHMFLLKQGYDGGILLYYLIAGGAGILAGLLNAFLVTQFKLPIFDVSLAMFTMWYGFNLFFVGATANFSLPKGTVGFYNIFVFTAQDPNVGETGLHITVLLALGLGLIIWWFLKYTTLGRGVYAIGGNREVAVRSGFNVRLIFFVIFGIMGLFSAIAGVTQAFLSRYFNPVIFITQPLDVLAAIILGGAAITGGSGSIIGTTLGVLVIQVINRALILTGIPVEWQRFVVGVILILFTSIPALRNLRAKRMGHTSQLTQSD</sequence>
<evidence type="ECO:0000256" key="6">
    <source>
        <dbReference type="ARBA" id="ARBA00022989"/>
    </source>
</evidence>
<gene>
    <name evidence="9" type="ORF">AC812_03175</name>
</gene>
<dbReference type="CDD" id="cd06579">
    <property type="entry name" value="TM_PBP1_transp_AraH_like"/>
    <property type="match status" value="1"/>
</dbReference>
<dbReference type="GO" id="GO:0022857">
    <property type="term" value="F:transmembrane transporter activity"/>
    <property type="evidence" value="ECO:0007669"/>
    <property type="project" value="InterPro"/>
</dbReference>
<dbReference type="PANTHER" id="PTHR32196">
    <property type="entry name" value="ABC TRANSPORTER PERMEASE PROTEIN YPHD-RELATED-RELATED"/>
    <property type="match status" value="1"/>
</dbReference>
<organism evidence="9 10">
    <name type="scientific">Bellilinea caldifistulae</name>
    <dbReference type="NCBI Taxonomy" id="360411"/>
    <lineage>
        <taxon>Bacteria</taxon>
        <taxon>Bacillati</taxon>
        <taxon>Chloroflexota</taxon>
        <taxon>Anaerolineae</taxon>
        <taxon>Anaerolineales</taxon>
        <taxon>Anaerolineaceae</taxon>
        <taxon>Bellilinea</taxon>
    </lineage>
</organism>
<evidence type="ECO:0000313" key="10">
    <source>
        <dbReference type="Proteomes" id="UP000050514"/>
    </source>
</evidence>
<dbReference type="EMBL" id="LGHJ01000009">
    <property type="protein sequence ID" value="KPL77554.1"/>
    <property type="molecule type" value="Genomic_DNA"/>
</dbReference>
<evidence type="ECO:0008006" key="11">
    <source>
        <dbReference type="Google" id="ProtNLM"/>
    </source>
</evidence>
<dbReference type="RefSeq" id="WP_061913707.1">
    <property type="nucleotide sequence ID" value="NZ_DF967971.1"/>
</dbReference>
<dbReference type="PANTHER" id="PTHR32196:SF21">
    <property type="entry name" value="ABC TRANSPORTER PERMEASE PROTEIN YPHD-RELATED"/>
    <property type="match status" value="1"/>
</dbReference>
<dbReference type="Pfam" id="PF02653">
    <property type="entry name" value="BPD_transp_2"/>
    <property type="match status" value="1"/>
</dbReference>
<evidence type="ECO:0000256" key="5">
    <source>
        <dbReference type="ARBA" id="ARBA00022692"/>
    </source>
</evidence>
<feature type="transmembrane region" description="Helical" evidence="8">
    <location>
        <begin position="130"/>
        <end position="152"/>
    </location>
</feature>
<keyword evidence="5 8" id="KW-0812">Transmembrane</keyword>
<evidence type="ECO:0000256" key="1">
    <source>
        <dbReference type="ARBA" id="ARBA00004651"/>
    </source>
</evidence>
<dbReference type="GO" id="GO:0005886">
    <property type="term" value="C:plasma membrane"/>
    <property type="evidence" value="ECO:0007669"/>
    <property type="project" value="UniProtKB-SubCell"/>
</dbReference>
<evidence type="ECO:0000256" key="8">
    <source>
        <dbReference type="SAM" id="Phobius"/>
    </source>
</evidence>
<dbReference type="AlphaFoldDB" id="A0A0N8GNA5"/>
<feature type="transmembrane region" description="Helical" evidence="8">
    <location>
        <begin position="306"/>
        <end position="324"/>
    </location>
</feature>
<evidence type="ECO:0000256" key="2">
    <source>
        <dbReference type="ARBA" id="ARBA00022448"/>
    </source>
</evidence>
<feature type="transmembrane region" description="Helical" evidence="8">
    <location>
        <begin position="51"/>
        <end position="77"/>
    </location>
</feature>
<feature type="transmembrane region" description="Helical" evidence="8">
    <location>
        <begin position="16"/>
        <end position="39"/>
    </location>
</feature>
<evidence type="ECO:0000256" key="7">
    <source>
        <dbReference type="ARBA" id="ARBA00023136"/>
    </source>
</evidence>
<dbReference type="InterPro" id="IPR001851">
    <property type="entry name" value="ABC_transp_permease"/>
</dbReference>
<keyword evidence="3" id="KW-1003">Cell membrane</keyword>
<comment type="subcellular location">
    <subcellularLocation>
        <location evidence="1">Cell membrane</location>
        <topology evidence="1">Multi-pass membrane protein</topology>
    </subcellularLocation>
</comment>
<feature type="transmembrane region" description="Helical" evidence="8">
    <location>
        <begin position="223"/>
        <end position="246"/>
    </location>
</feature>
<keyword evidence="2" id="KW-0813">Transport</keyword>
<dbReference type="STRING" id="360411.AC812_03175"/>
<dbReference type="Proteomes" id="UP000050514">
    <property type="component" value="Unassembled WGS sequence"/>
</dbReference>
<dbReference type="OrthoDB" id="9813906at2"/>
<keyword evidence="7 8" id="KW-0472">Membrane</keyword>
<feature type="transmembrane region" description="Helical" evidence="8">
    <location>
        <begin position="97"/>
        <end position="118"/>
    </location>
</feature>
<protein>
    <recommendedName>
        <fullName evidence="11">ABC transporter permease</fullName>
    </recommendedName>
</protein>
<proteinExistence type="predicted"/>